<evidence type="ECO:0008006" key="6">
    <source>
        <dbReference type="Google" id="ProtNLM"/>
    </source>
</evidence>
<accession>A0A0M6WXU6</accession>
<feature type="chain" id="PRO_5041862545" description="PepSY domain-containing protein" evidence="1">
    <location>
        <begin position="23"/>
        <end position="397"/>
    </location>
</feature>
<name>A0A0M6WXU6_9FIRM</name>
<proteinExistence type="predicted"/>
<feature type="signal peptide" evidence="1">
    <location>
        <begin position="1"/>
        <end position="22"/>
    </location>
</feature>
<evidence type="ECO:0000313" key="4">
    <source>
        <dbReference type="Proteomes" id="UP000049979"/>
    </source>
</evidence>
<dbReference type="RefSeq" id="WP_055068672.1">
    <property type="nucleotide sequence ID" value="NZ_CP173697.1"/>
</dbReference>
<gene>
    <name evidence="3" type="ORF">GMD30_15005</name>
    <name evidence="2" type="ORF">M72_15241</name>
</gene>
<dbReference type="AlphaFoldDB" id="A0A0M6WXU6"/>
<evidence type="ECO:0000256" key="1">
    <source>
        <dbReference type="SAM" id="SignalP"/>
    </source>
</evidence>
<dbReference type="EMBL" id="WNAL01000043">
    <property type="protein sequence ID" value="MTR82955.1"/>
    <property type="molecule type" value="Genomic_DNA"/>
</dbReference>
<keyword evidence="1" id="KW-0732">Signal</keyword>
<reference evidence="3 5" key="3">
    <citation type="journal article" date="2019" name="Nat. Med.">
        <title>A library of human gut bacterial isolates paired with longitudinal multiomics data enables mechanistic microbiome research.</title>
        <authorList>
            <person name="Poyet M."/>
            <person name="Groussin M."/>
            <person name="Gibbons S.M."/>
            <person name="Avila-Pacheco J."/>
            <person name="Jiang X."/>
            <person name="Kearney S.M."/>
            <person name="Perrotta A.R."/>
            <person name="Berdy B."/>
            <person name="Zhao S."/>
            <person name="Lieberman T.D."/>
            <person name="Swanson P.K."/>
            <person name="Smith M."/>
            <person name="Roesemann S."/>
            <person name="Alexander J.E."/>
            <person name="Rich S.A."/>
            <person name="Livny J."/>
            <person name="Vlamakis H."/>
            <person name="Clish C."/>
            <person name="Bullock K."/>
            <person name="Deik A."/>
            <person name="Scott J."/>
            <person name="Pierce K.A."/>
            <person name="Xavier R.J."/>
            <person name="Alm E.J."/>
        </authorList>
    </citation>
    <scope>NUCLEOTIDE SEQUENCE [LARGE SCALE GENOMIC DNA]</scope>
    <source>
        <strain evidence="3 5">BIOML-A1</strain>
    </source>
</reference>
<sequence length="397" mass="46107">MGRKNCAVIMLTSACLVLTACAPTEFPEQNGTEHQNQMEGVAKQELTEFDTDDVEKIPDHLTCQVDDLLMVDADVRLWGLSEWKLSDWYATEKNYTESEEEAHELIQKMMNEAGWKYEEKDVECYRNSEGEKIYYVEISNHEDNVYVLPDRFSYSTERGYVSLNQSDFCGDYKGDNRELYKTGRELAFGSIKESEQLAVDYAEKMGIQVSDTVDCYTLDEKNKRISWLDLDKFDNHTPEEEENRNFSYAIFLYQDYFGIPGLRYDPGDGKLTNDTTFRSSVCEVSVDRDGIAYFQSAPTYELEKMGTEQEILRPADIIEKQVEMMKSKEETGEMKLSEVSLEYLPVYDKETELYHMCPVWACYYSQTVTHYGEVNYDSEEKYIAIYDAYTGEVLQTK</sequence>
<protein>
    <recommendedName>
        <fullName evidence="6">PepSY domain-containing protein</fullName>
    </recommendedName>
</protein>
<organism evidence="2 4">
    <name type="scientific">Roseburia faecis</name>
    <dbReference type="NCBI Taxonomy" id="301302"/>
    <lineage>
        <taxon>Bacteria</taxon>
        <taxon>Bacillati</taxon>
        <taxon>Bacillota</taxon>
        <taxon>Clostridia</taxon>
        <taxon>Lachnospirales</taxon>
        <taxon>Lachnospiraceae</taxon>
        <taxon>Roseburia</taxon>
    </lineage>
</organism>
<evidence type="ECO:0000313" key="5">
    <source>
        <dbReference type="Proteomes" id="UP000446657"/>
    </source>
</evidence>
<evidence type="ECO:0000313" key="3">
    <source>
        <dbReference type="EMBL" id="MTR82955.1"/>
    </source>
</evidence>
<reference evidence="2" key="2">
    <citation type="submission" date="2015-05" db="EMBL/GenBank/DDBJ databases">
        <authorList>
            <person name="Wang D.B."/>
            <person name="Wang M."/>
        </authorList>
    </citation>
    <scope>NUCLEOTIDE SEQUENCE [LARGE SCALE GENOMIC DNA]</scope>
    <source>
        <strain evidence="2">M72</strain>
    </source>
</reference>
<dbReference type="Proteomes" id="UP000049979">
    <property type="component" value="Unassembled WGS sequence"/>
</dbReference>
<dbReference type="PROSITE" id="PS51257">
    <property type="entry name" value="PROKAR_LIPOPROTEIN"/>
    <property type="match status" value="1"/>
</dbReference>
<dbReference type="EMBL" id="CVRR01000060">
    <property type="protein sequence ID" value="CRL42288.1"/>
    <property type="molecule type" value="Genomic_DNA"/>
</dbReference>
<evidence type="ECO:0000313" key="2">
    <source>
        <dbReference type="EMBL" id="CRL42288.1"/>
    </source>
</evidence>
<reference evidence="4" key="1">
    <citation type="submission" date="2015-05" db="EMBL/GenBank/DDBJ databases">
        <authorList>
            <consortium name="Pathogen Informatics"/>
        </authorList>
    </citation>
    <scope>NUCLEOTIDE SEQUENCE [LARGE SCALE GENOMIC DNA]</scope>
    <source>
        <strain evidence="4">M72</strain>
    </source>
</reference>
<dbReference type="Proteomes" id="UP000446657">
    <property type="component" value="Unassembled WGS sequence"/>
</dbReference>
<keyword evidence="4" id="KW-1185">Reference proteome</keyword>